<dbReference type="Proteomes" id="UP001310387">
    <property type="component" value="Unassembled WGS sequence"/>
</dbReference>
<dbReference type="RefSeq" id="WP_332901095.1">
    <property type="nucleotide sequence ID" value="NZ_JBAGLP010000110.1"/>
</dbReference>
<keyword evidence="1 3" id="KW-0378">Hydrolase</keyword>
<dbReference type="SUPFAM" id="SSF56784">
    <property type="entry name" value="HAD-like"/>
    <property type="match status" value="1"/>
</dbReference>
<reference evidence="4" key="1">
    <citation type="journal article" date="2024" name="Antonie Van Leeuwenhoek">
        <title>Isoptericola haloaureus sp. nov., a dimorphic actinobacterium isolated from mangrove sediments of southeast India, implicating biosaline agricultural significance through nitrogen fixation and salt tolerance genes.</title>
        <authorList>
            <person name="Prathaban M."/>
            <person name="Prathiviraj R."/>
            <person name="Ravichandran M."/>
            <person name="Natarajan S.D."/>
            <person name="Sobanaa M."/>
            <person name="Hari Krishna Kumar S."/>
            <person name="Chandrasekar V."/>
            <person name="Selvin J."/>
        </authorList>
    </citation>
    <scope>NUCLEOTIDE SEQUENCE</scope>
    <source>
        <strain evidence="4">MP1014</strain>
    </source>
</reference>
<comment type="cofactor">
    <cofactor evidence="3">
        <name>Mg(2+)</name>
        <dbReference type="ChEBI" id="CHEBI:18420"/>
    </cofactor>
</comment>
<evidence type="ECO:0000256" key="3">
    <source>
        <dbReference type="RuleBase" id="RU361117"/>
    </source>
</evidence>
<accession>A0ABU7Z463</accession>
<dbReference type="InterPro" id="IPR003337">
    <property type="entry name" value="Trehalose_PPase"/>
</dbReference>
<sequence length="277" mass="28703">MSDRHDHDHDLAETLLGALDRFAADDGAALLVALDFDGTLAPLVDDPTASRMTPAARDAVDALGATAAERVRLAFVSGRDLEDLALRAAPPVGSYLVGSHGAQTGHATSDGLEAVPLELTAEEHETLTALRAALDEAVSGREGAWVQHKPSAAVLHTRLAGTEDTEAAVEAADAAAARLGLEAMHGKDVVEIAVLHTSKGEALERLRDVVGHDVGTGRVRVLYAGDDTTDEKAFAVLEAGDLALKVGDGDTLAPHRVAGADDVAAVLDRLRASFGAR</sequence>
<comment type="caution">
    <text evidence="4">The sequence shown here is derived from an EMBL/GenBank/DDBJ whole genome shotgun (WGS) entry which is preliminary data.</text>
</comment>
<comment type="function">
    <text evidence="2 3">Removes the phosphate from trehalose 6-phosphate to produce free trehalose.</text>
</comment>
<dbReference type="Gene3D" id="3.40.50.1000">
    <property type="entry name" value="HAD superfamily/HAD-like"/>
    <property type="match status" value="1"/>
</dbReference>
<name>A0ABU7Z463_9MICO</name>
<keyword evidence="5" id="KW-1185">Reference proteome</keyword>
<evidence type="ECO:0000256" key="1">
    <source>
        <dbReference type="ARBA" id="ARBA00022801"/>
    </source>
</evidence>
<keyword evidence="3" id="KW-0460">Magnesium</keyword>
<dbReference type="InterPro" id="IPR044651">
    <property type="entry name" value="OTSB-like"/>
</dbReference>
<dbReference type="EC" id="3.1.3.12" evidence="3"/>
<protein>
    <recommendedName>
        <fullName evidence="3">Trehalose 6-phosphate phosphatase</fullName>
        <ecNumber evidence="3">3.1.3.12</ecNumber>
    </recommendedName>
</protein>
<dbReference type="Gene3D" id="3.30.70.1020">
    <property type="entry name" value="Trehalose-6-phosphate phosphatase related protein, domain 2"/>
    <property type="match status" value="1"/>
</dbReference>
<evidence type="ECO:0000313" key="5">
    <source>
        <dbReference type="Proteomes" id="UP001310387"/>
    </source>
</evidence>
<dbReference type="InterPro" id="IPR036412">
    <property type="entry name" value="HAD-like_sf"/>
</dbReference>
<evidence type="ECO:0000313" key="4">
    <source>
        <dbReference type="EMBL" id="MEG3614280.1"/>
    </source>
</evidence>
<dbReference type="NCBIfam" id="TIGR00685">
    <property type="entry name" value="T6PP"/>
    <property type="match status" value="1"/>
</dbReference>
<dbReference type="PANTHER" id="PTHR43768:SF3">
    <property type="entry name" value="TREHALOSE 6-PHOSPHATE PHOSPHATASE"/>
    <property type="match status" value="1"/>
</dbReference>
<proteinExistence type="inferred from homology"/>
<evidence type="ECO:0000256" key="2">
    <source>
        <dbReference type="ARBA" id="ARBA00024179"/>
    </source>
</evidence>
<dbReference type="GO" id="GO:0004805">
    <property type="term" value="F:trehalose-phosphatase activity"/>
    <property type="evidence" value="ECO:0007669"/>
    <property type="project" value="UniProtKB-EC"/>
</dbReference>
<comment type="catalytic activity">
    <reaction evidence="3">
        <text>alpha,alpha-trehalose 6-phosphate + H2O = alpha,alpha-trehalose + phosphate</text>
        <dbReference type="Rhea" id="RHEA:23420"/>
        <dbReference type="ChEBI" id="CHEBI:15377"/>
        <dbReference type="ChEBI" id="CHEBI:16551"/>
        <dbReference type="ChEBI" id="CHEBI:43474"/>
        <dbReference type="ChEBI" id="CHEBI:58429"/>
        <dbReference type="EC" id="3.1.3.12"/>
    </reaction>
</comment>
<keyword evidence="3" id="KW-0479">Metal-binding</keyword>
<comment type="pathway">
    <text evidence="3">Glycan biosynthesis; trehalose biosynthesis.</text>
</comment>
<organism evidence="4 5">
    <name type="scientific">Isoptericola haloaureus</name>
    <dbReference type="NCBI Taxonomy" id="1542902"/>
    <lineage>
        <taxon>Bacteria</taxon>
        <taxon>Bacillati</taxon>
        <taxon>Actinomycetota</taxon>
        <taxon>Actinomycetes</taxon>
        <taxon>Micrococcales</taxon>
        <taxon>Promicromonosporaceae</taxon>
        <taxon>Isoptericola</taxon>
    </lineage>
</organism>
<dbReference type="Pfam" id="PF02358">
    <property type="entry name" value="Trehalose_PPase"/>
    <property type="match status" value="1"/>
</dbReference>
<gene>
    <name evidence="4" type="primary">otsB</name>
    <name evidence="4" type="ORF">V5O49_03990</name>
</gene>
<dbReference type="InterPro" id="IPR023214">
    <property type="entry name" value="HAD_sf"/>
</dbReference>
<dbReference type="EMBL" id="JBAGLP010000110">
    <property type="protein sequence ID" value="MEG3614280.1"/>
    <property type="molecule type" value="Genomic_DNA"/>
</dbReference>
<dbReference type="PANTHER" id="PTHR43768">
    <property type="entry name" value="TREHALOSE 6-PHOSPHATE PHOSPHATASE"/>
    <property type="match status" value="1"/>
</dbReference>
<comment type="similarity">
    <text evidence="3">Belongs to the trehalose phosphatase family.</text>
</comment>
<reference evidence="4" key="2">
    <citation type="submission" date="2024-02" db="EMBL/GenBank/DDBJ databases">
        <authorList>
            <person name="Prathaban M."/>
            <person name="Mythili R."/>
            <person name="Sharmila Devi N."/>
            <person name="Sobanaa M."/>
            <person name="Prathiviraj R."/>
            <person name="Selvin J."/>
        </authorList>
    </citation>
    <scope>NUCLEOTIDE SEQUENCE</scope>
    <source>
        <strain evidence="4">MP1014</strain>
    </source>
</reference>